<keyword evidence="3 6" id="KW-0812">Transmembrane</keyword>
<feature type="transmembrane region" description="Helical" evidence="6">
    <location>
        <begin position="314"/>
        <end position="333"/>
    </location>
</feature>
<feature type="transmembrane region" description="Helical" evidence="6">
    <location>
        <begin position="262"/>
        <end position="283"/>
    </location>
</feature>
<feature type="domain" description="MacB-like periplasmic core" evidence="8">
    <location>
        <begin position="22"/>
        <end position="228"/>
    </location>
</feature>
<evidence type="ECO:0000256" key="3">
    <source>
        <dbReference type="ARBA" id="ARBA00022692"/>
    </source>
</evidence>
<evidence type="ECO:0000256" key="2">
    <source>
        <dbReference type="ARBA" id="ARBA00022475"/>
    </source>
</evidence>
<dbReference type="Pfam" id="PF02687">
    <property type="entry name" value="FtsX"/>
    <property type="match status" value="1"/>
</dbReference>
<feature type="transmembrane region" description="Helical" evidence="6">
    <location>
        <begin position="354"/>
        <end position="374"/>
    </location>
</feature>
<proteinExistence type="predicted"/>
<evidence type="ECO:0000256" key="6">
    <source>
        <dbReference type="SAM" id="Phobius"/>
    </source>
</evidence>
<evidence type="ECO:0000313" key="9">
    <source>
        <dbReference type="EMBL" id="MCC9628851.1"/>
    </source>
</evidence>
<gene>
    <name evidence="9" type="ORF">LOC68_10615</name>
</gene>
<feature type="transmembrane region" description="Helical" evidence="6">
    <location>
        <begin position="20"/>
        <end position="43"/>
    </location>
</feature>
<comment type="caution">
    <text evidence="9">The sequence shown here is derived from an EMBL/GenBank/DDBJ whole genome shotgun (WGS) entry which is preliminary data.</text>
</comment>
<dbReference type="Proteomes" id="UP001139103">
    <property type="component" value="Unassembled WGS sequence"/>
</dbReference>
<accession>A0A9X1ML47</accession>
<keyword evidence="10" id="KW-1185">Reference proteome</keyword>
<keyword evidence="2" id="KW-1003">Cell membrane</keyword>
<evidence type="ECO:0000313" key="10">
    <source>
        <dbReference type="Proteomes" id="UP001139103"/>
    </source>
</evidence>
<dbReference type="PANTHER" id="PTHR43738:SF3">
    <property type="entry name" value="ABC TRANSPORTER PERMEASE"/>
    <property type="match status" value="1"/>
</dbReference>
<dbReference type="EMBL" id="JAJKFT010000004">
    <property type="protein sequence ID" value="MCC9628851.1"/>
    <property type="molecule type" value="Genomic_DNA"/>
</dbReference>
<dbReference type="Pfam" id="PF12704">
    <property type="entry name" value="MacB_PCD"/>
    <property type="match status" value="1"/>
</dbReference>
<dbReference type="InterPro" id="IPR025857">
    <property type="entry name" value="MacB_PCD"/>
</dbReference>
<keyword evidence="5 6" id="KW-0472">Membrane</keyword>
<name>A0A9X1ML47_9BACT</name>
<dbReference type="AlphaFoldDB" id="A0A9X1ML47"/>
<feature type="domain" description="ABC3 transporter permease C-terminal" evidence="7">
    <location>
        <begin position="265"/>
        <end position="380"/>
    </location>
</feature>
<comment type="subcellular location">
    <subcellularLocation>
        <location evidence="1">Cell membrane</location>
        <topology evidence="1">Multi-pass membrane protein</topology>
    </subcellularLocation>
</comment>
<dbReference type="RefSeq" id="WP_230218332.1">
    <property type="nucleotide sequence ID" value="NZ_JAJKFT010000004.1"/>
</dbReference>
<dbReference type="InterPro" id="IPR003838">
    <property type="entry name" value="ABC3_permease_C"/>
</dbReference>
<evidence type="ECO:0000259" key="7">
    <source>
        <dbReference type="Pfam" id="PF02687"/>
    </source>
</evidence>
<dbReference type="InterPro" id="IPR051125">
    <property type="entry name" value="ABC-4/HrtB_transporter"/>
</dbReference>
<dbReference type="GO" id="GO:0005886">
    <property type="term" value="C:plasma membrane"/>
    <property type="evidence" value="ECO:0007669"/>
    <property type="project" value="UniProtKB-SubCell"/>
</dbReference>
<organism evidence="9 10">
    <name type="scientific">Blastopirellula sediminis</name>
    <dbReference type="NCBI Taxonomy" id="2894196"/>
    <lineage>
        <taxon>Bacteria</taxon>
        <taxon>Pseudomonadati</taxon>
        <taxon>Planctomycetota</taxon>
        <taxon>Planctomycetia</taxon>
        <taxon>Pirellulales</taxon>
        <taxon>Pirellulaceae</taxon>
        <taxon>Blastopirellula</taxon>
    </lineage>
</organism>
<dbReference type="PANTHER" id="PTHR43738">
    <property type="entry name" value="ABC TRANSPORTER, MEMBRANE PROTEIN"/>
    <property type="match status" value="1"/>
</dbReference>
<evidence type="ECO:0000256" key="5">
    <source>
        <dbReference type="ARBA" id="ARBA00023136"/>
    </source>
</evidence>
<keyword evidence="4 6" id="KW-1133">Transmembrane helix</keyword>
<sequence length="388" mass="41822">MFIRTLPWEYAVRNLLRRPLRTSLTCAGLSLVVVLTLVVIGFIRGLEKSLAASGERRTALVFSLGMGENLEYSSIPMRSSDLLAASVKPIERRYGQSYVSPELYGGCEIGIPPLPEPAMGLVRGVTSSVLLVRRQVELEEGAWPQVGEVMVGRLAATKLGLSQSALHPGDTLEFEGRTWRISGLFSSGGAAFESEIWCRLDDLQQAMKRQDLSLIAATLEPGGDFADVDLFCKERLDLELQAIRETDYYAGLQRDYRPIRSLAWLLVVLIAGAGGFAGLNTMYGSVMGRIPELATLQTIGFVRRAIALSLIQEGMLLAATACLIGTAVTLAFVQGTALRFTMGAVSLQLDESTVFLGCGIGMLIGLAGAIPPAIRALRMPVVSALRAV</sequence>
<protein>
    <submittedName>
        <fullName evidence="9">ABC transporter permease</fullName>
    </submittedName>
</protein>
<evidence type="ECO:0000256" key="4">
    <source>
        <dbReference type="ARBA" id="ARBA00022989"/>
    </source>
</evidence>
<reference evidence="9" key="1">
    <citation type="submission" date="2021-11" db="EMBL/GenBank/DDBJ databases">
        <title>Genome sequence.</title>
        <authorList>
            <person name="Sun Q."/>
        </authorList>
    </citation>
    <scope>NUCLEOTIDE SEQUENCE</scope>
    <source>
        <strain evidence="9">JC732</strain>
    </source>
</reference>
<evidence type="ECO:0000256" key="1">
    <source>
        <dbReference type="ARBA" id="ARBA00004651"/>
    </source>
</evidence>
<evidence type="ECO:0000259" key="8">
    <source>
        <dbReference type="Pfam" id="PF12704"/>
    </source>
</evidence>